<evidence type="ECO:0000256" key="1">
    <source>
        <dbReference type="SAM" id="MobiDB-lite"/>
    </source>
</evidence>
<dbReference type="EMBL" id="BFEA01000139">
    <property type="protein sequence ID" value="GBG71024.1"/>
    <property type="molecule type" value="Genomic_DNA"/>
</dbReference>
<feature type="compositionally biased region" description="Acidic residues" evidence="1">
    <location>
        <begin position="438"/>
        <end position="448"/>
    </location>
</feature>
<name>A0A388KLT8_CHABU</name>
<feature type="region of interest" description="Disordered" evidence="1">
    <location>
        <begin position="394"/>
        <end position="466"/>
    </location>
</feature>
<reference evidence="2 3" key="1">
    <citation type="journal article" date="2018" name="Cell">
        <title>The Chara Genome: Secondary Complexity and Implications for Plant Terrestrialization.</title>
        <authorList>
            <person name="Nishiyama T."/>
            <person name="Sakayama H."/>
            <person name="Vries J.D."/>
            <person name="Buschmann H."/>
            <person name="Saint-Marcoux D."/>
            <person name="Ullrich K.K."/>
            <person name="Haas F.B."/>
            <person name="Vanderstraeten L."/>
            <person name="Becker D."/>
            <person name="Lang D."/>
            <person name="Vosolsobe S."/>
            <person name="Rombauts S."/>
            <person name="Wilhelmsson P.K.I."/>
            <person name="Janitza P."/>
            <person name="Kern R."/>
            <person name="Heyl A."/>
            <person name="Rumpler F."/>
            <person name="Villalobos L.I.A.C."/>
            <person name="Clay J.M."/>
            <person name="Skokan R."/>
            <person name="Toyoda A."/>
            <person name="Suzuki Y."/>
            <person name="Kagoshima H."/>
            <person name="Schijlen E."/>
            <person name="Tajeshwar N."/>
            <person name="Catarino B."/>
            <person name="Hetherington A.J."/>
            <person name="Saltykova A."/>
            <person name="Bonnot C."/>
            <person name="Breuninger H."/>
            <person name="Symeonidi A."/>
            <person name="Radhakrishnan G.V."/>
            <person name="Van Nieuwerburgh F."/>
            <person name="Deforce D."/>
            <person name="Chang C."/>
            <person name="Karol K.G."/>
            <person name="Hedrich R."/>
            <person name="Ulvskov P."/>
            <person name="Glockner G."/>
            <person name="Delwiche C.F."/>
            <person name="Petrasek J."/>
            <person name="Van de Peer Y."/>
            <person name="Friml J."/>
            <person name="Beilby M."/>
            <person name="Dolan L."/>
            <person name="Kohara Y."/>
            <person name="Sugano S."/>
            <person name="Fujiyama A."/>
            <person name="Delaux P.-M."/>
            <person name="Quint M."/>
            <person name="TheiBen G."/>
            <person name="Hagemann M."/>
            <person name="Harholt J."/>
            <person name="Dunand C."/>
            <person name="Zachgo S."/>
            <person name="Langdale J."/>
            <person name="Maumus F."/>
            <person name="Straeten D.V.D."/>
            <person name="Gould S.B."/>
            <person name="Rensing S.A."/>
        </authorList>
    </citation>
    <scope>NUCLEOTIDE SEQUENCE [LARGE SCALE GENOMIC DNA]</scope>
    <source>
        <strain evidence="2 3">S276</strain>
    </source>
</reference>
<gene>
    <name evidence="2" type="ORF">CBR_g8322</name>
</gene>
<evidence type="ECO:0000313" key="2">
    <source>
        <dbReference type="EMBL" id="GBG71024.1"/>
    </source>
</evidence>
<dbReference type="Proteomes" id="UP000265515">
    <property type="component" value="Unassembled WGS sequence"/>
</dbReference>
<proteinExistence type="predicted"/>
<comment type="caution">
    <text evidence="2">The sequence shown here is derived from an EMBL/GenBank/DDBJ whole genome shotgun (WGS) entry which is preliminary data.</text>
</comment>
<protein>
    <submittedName>
        <fullName evidence="2">Uncharacterized protein</fullName>
    </submittedName>
</protein>
<feature type="compositionally biased region" description="Basic and acidic residues" evidence="1">
    <location>
        <begin position="394"/>
        <end position="411"/>
    </location>
</feature>
<evidence type="ECO:0000313" key="3">
    <source>
        <dbReference type="Proteomes" id="UP000265515"/>
    </source>
</evidence>
<sequence length="604" mass="69161">MPTDSEIWEAEWRRLWSSKLSFHALLELLLKGWNRQVQYHAAVRLNSRLVAVRKQDAKVADKALQEFLDAKGERVLHWIFVDHSVRLSTSLGSSSMDILNLLQPITELSAVREAMRKYGEENHDESCPRRVDKETRVQDVGCATAASSSLLVEGRPELKECEACRRPGRWCLHPCHPQSWEDEIYYMNRIPESELTWYDPRPYPDHAENDRDDWEYVEQRWQPLDDASQREDSHAGTVKWGGDPQRPWKLWGQNWEKRDVLIPTDHQVGALLLDCDVSVAIQNRKIFRLVEKRVLPHSRVVFATASSSDLWLGGLLHLVSTVLAVPATWDVELRTQFREGSSIRYLRSRVLSALLDGDWASEEVEELPPDAGGLDDQSLHRERGIGMQGQAFRIERGVDMKERSEPLDEKNIGYSPQEEGEKDHRSRGPRRAQGGDTDGLDDDGEGDSVDGSSCGESEYDDAYDGFVPDSDGYDDFNTMMDMFTYQNYWEDKLGGPLQHCELNMVARQFGLDRHPLVSDEYTCSSPHCERDWTVWCRAKMCSDCCRKSPHARECGAHWCQKEGCMAAPDLWCVRRMCAFCCKQSQSESLPSVCLLSSSHTCRTR</sequence>
<dbReference type="AlphaFoldDB" id="A0A388KLT8"/>
<dbReference type="Gramene" id="GBG71024">
    <property type="protein sequence ID" value="GBG71024"/>
    <property type="gene ID" value="CBR_g8322"/>
</dbReference>
<accession>A0A388KLT8</accession>
<organism evidence="2 3">
    <name type="scientific">Chara braunii</name>
    <name type="common">Braun's stonewort</name>
    <dbReference type="NCBI Taxonomy" id="69332"/>
    <lineage>
        <taxon>Eukaryota</taxon>
        <taxon>Viridiplantae</taxon>
        <taxon>Streptophyta</taxon>
        <taxon>Charophyceae</taxon>
        <taxon>Charales</taxon>
        <taxon>Characeae</taxon>
        <taxon>Chara</taxon>
    </lineage>
</organism>
<keyword evidence="3" id="KW-1185">Reference proteome</keyword>